<dbReference type="InterPro" id="IPR029058">
    <property type="entry name" value="AB_hydrolase_fold"/>
</dbReference>
<organism evidence="1 2">
    <name type="scientific">Senegalimassilia anaerobia</name>
    <dbReference type="NCBI Taxonomy" id="1473216"/>
    <lineage>
        <taxon>Bacteria</taxon>
        <taxon>Bacillati</taxon>
        <taxon>Actinomycetota</taxon>
        <taxon>Coriobacteriia</taxon>
        <taxon>Coriobacteriales</taxon>
        <taxon>Coriobacteriaceae</taxon>
        <taxon>Senegalimassilia</taxon>
    </lineage>
</organism>
<dbReference type="InterPro" id="IPR024499">
    <property type="entry name" value="Mbeg1-like"/>
</dbReference>
<reference evidence="1 2" key="1">
    <citation type="journal article" date="2018" name="Elife">
        <title>Discovery and characterization of a prevalent human gut bacterial enzyme sufficient for the inactivation of a family of plant toxins.</title>
        <authorList>
            <person name="Koppel N."/>
            <person name="Bisanz J.E."/>
            <person name="Pandelia M.E."/>
            <person name="Turnbaugh P.J."/>
            <person name="Balskus E.P."/>
        </authorList>
    </citation>
    <scope>NUCLEOTIDE SEQUENCE [LARGE SCALE GENOMIC DNA]</scope>
    <source>
        <strain evidence="2">anaerobia AP69FAA</strain>
    </source>
</reference>
<accession>A0A369L6J6</accession>
<evidence type="ECO:0008006" key="3">
    <source>
        <dbReference type="Google" id="ProtNLM"/>
    </source>
</evidence>
<keyword evidence="2" id="KW-1185">Reference proteome</keyword>
<dbReference type="EMBL" id="PPTP01000005">
    <property type="protein sequence ID" value="RDB55383.1"/>
    <property type="molecule type" value="Genomic_DNA"/>
</dbReference>
<dbReference type="Gene3D" id="3.40.50.1820">
    <property type="entry name" value="alpha/beta hydrolase"/>
    <property type="match status" value="1"/>
</dbReference>
<evidence type="ECO:0000313" key="1">
    <source>
        <dbReference type="EMBL" id="RDB55383.1"/>
    </source>
</evidence>
<dbReference type="STRING" id="1034345.GCA_000236865_00200"/>
<comment type="caution">
    <text evidence="1">The sequence shown here is derived from an EMBL/GenBank/DDBJ whole genome shotgun (WGS) entry which is preliminary data.</text>
</comment>
<dbReference type="SUPFAM" id="SSF53474">
    <property type="entry name" value="alpha/beta-Hydrolases"/>
    <property type="match status" value="1"/>
</dbReference>
<proteinExistence type="predicted"/>
<dbReference type="Proteomes" id="UP000253792">
    <property type="component" value="Unassembled WGS sequence"/>
</dbReference>
<name>A0A369L6J6_9ACTN</name>
<protein>
    <recommendedName>
        <fullName evidence="3">DUF2974 domain-containing protein</fullName>
    </recommendedName>
</protein>
<gene>
    <name evidence="1" type="ORF">C1880_06760</name>
</gene>
<sequence>MDSIVTYIEREQRTFIESPVNPVDSLVFSSLCYFNFDQLVLKPELTAVNCLLDTHTSTPVLLSDILALCEVNLLTEGSWLKDSEDTVRFIQAIRASRRYRDVSVALFVDETSDAVDKQFSACTFFFESSQGIMAYIAFRGTDGTLTGWKEDFNLSYKPVIPSQRSALAYVSGVSSATTCQLILGGHSKGGNLAQYAALCTDEGTYRRIIAIYDHDGPSFLEDPSPRRTTAEYDRKLHKLVPESSAFGMILERRDDYRVVQSSASAIFQHHPFSWMVEGDDFVYQQDLNASAQFFDEALDTWLRSKTPAERERFIQTIYDLITQTNATSWADFQTRLGANMATVMGAGSKLDVDTKQFLISTLGSLGATLKNQTIARIKDAGNGLLQNESRKRSNQ</sequence>
<dbReference type="AlphaFoldDB" id="A0A369L6J6"/>
<dbReference type="OrthoDB" id="9769481at2"/>
<dbReference type="Pfam" id="PF11187">
    <property type="entry name" value="Mbeg1-like"/>
    <property type="match status" value="1"/>
</dbReference>
<evidence type="ECO:0000313" key="2">
    <source>
        <dbReference type="Proteomes" id="UP000253792"/>
    </source>
</evidence>
<dbReference type="RefSeq" id="WP_114620807.1">
    <property type="nucleotide sequence ID" value="NZ_PPTP01000005.1"/>
</dbReference>